<feature type="transmembrane region" description="Helical" evidence="2">
    <location>
        <begin position="154"/>
        <end position="171"/>
    </location>
</feature>
<evidence type="ECO:0000313" key="3">
    <source>
        <dbReference type="EMBL" id="SEF26485.1"/>
    </source>
</evidence>
<evidence type="ECO:0000256" key="2">
    <source>
        <dbReference type="SAM" id="Phobius"/>
    </source>
</evidence>
<proteinExistence type="predicted"/>
<protein>
    <recommendedName>
        <fullName evidence="5">Dolichyl-phosphate-mannose-protein mannosyltransferase</fullName>
    </recommendedName>
</protein>
<feature type="region of interest" description="Disordered" evidence="1">
    <location>
        <begin position="456"/>
        <end position="486"/>
    </location>
</feature>
<keyword evidence="2" id="KW-1133">Transmembrane helix</keyword>
<dbReference type="EMBL" id="FNUJ01000003">
    <property type="protein sequence ID" value="SEF26485.1"/>
    <property type="molecule type" value="Genomic_DNA"/>
</dbReference>
<feature type="transmembrane region" description="Helical" evidence="2">
    <location>
        <begin position="403"/>
        <end position="422"/>
    </location>
</feature>
<dbReference type="Proteomes" id="UP000198878">
    <property type="component" value="Unassembled WGS sequence"/>
</dbReference>
<keyword evidence="4" id="KW-1185">Reference proteome</keyword>
<sequence>MRFRELRFGLGVFVLSLGVLLLRFLVPRPVGMADNGDGWRLLCDLGGRHPELSSEFYVHFSYGPGSACKSDYISSQAWLDWFASKLGKVLGSSAELNLLVLGAITCVLVAVGVAATVLGLDLSRRNRVIAAVLLLLVMADSAFFGYFASVLSEGAGFVGMLLMAGGLLLMSRTGAARYWGAALTVGGALIGLNAKSQTLLLIPLFVLALALVKPLGKRGWSRWLLPLGVLVVVGAGTAAVQSHGDPANAEYREANIYHVVFDSIVDGKHDTDADLAALGLPPSAKKFIGTGWWAAHPWTDADYNGFRDKISRRNVVRYYAAHPQRTLQILQQGAVDTLTARPSRLGSFAESSGLPQMAQEYRVPVFSGLSKLAAPLGLFVLVPFWLLIGWAGVRAFRRHRREYGIVVFFLLLFAIGQFGLSALGEGVEGVKHQLLTLFPTFLAFVFGVISLFPKPAKPEPEPEEAPDEQPTEIFEAFREPEKPAVR</sequence>
<feature type="transmembrane region" description="Helical" evidence="2">
    <location>
        <begin position="98"/>
        <end position="120"/>
    </location>
</feature>
<accession>A0A1H5QKC4</accession>
<evidence type="ECO:0000256" key="1">
    <source>
        <dbReference type="SAM" id="MobiDB-lite"/>
    </source>
</evidence>
<gene>
    <name evidence="3" type="ORF">SAMN05421837_103353</name>
</gene>
<feature type="transmembrane region" description="Helical" evidence="2">
    <location>
        <begin position="178"/>
        <end position="194"/>
    </location>
</feature>
<dbReference type="OrthoDB" id="5175616at2"/>
<organism evidence="3 4">
    <name type="scientific">Amycolatopsis pretoriensis</name>
    <dbReference type="NCBI Taxonomy" id="218821"/>
    <lineage>
        <taxon>Bacteria</taxon>
        <taxon>Bacillati</taxon>
        <taxon>Actinomycetota</taxon>
        <taxon>Actinomycetes</taxon>
        <taxon>Pseudonocardiales</taxon>
        <taxon>Pseudonocardiaceae</taxon>
        <taxon>Amycolatopsis</taxon>
    </lineage>
</organism>
<name>A0A1H5QKC4_9PSEU</name>
<feature type="transmembrane region" description="Helical" evidence="2">
    <location>
        <begin position="372"/>
        <end position="391"/>
    </location>
</feature>
<dbReference type="AlphaFoldDB" id="A0A1H5QKC4"/>
<feature type="transmembrane region" description="Helical" evidence="2">
    <location>
        <begin position="7"/>
        <end position="26"/>
    </location>
</feature>
<feature type="compositionally biased region" description="Acidic residues" evidence="1">
    <location>
        <begin position="461"/>
        <end position="470"/>
    </location>
</feature>
<feature type="transmembrane region" description="Helical" evidence="2">
    <location>
        <begin position="223"/>
        <end position="241"/>
    </location>
</feature>
<feature type="transmembrane region" description="Helical" evidence="2">
    <location>
        <begin position="434"/>
        <end position="452"/>
    </location>
</feature>
<reference evidence="4" key="1">
    <citation type="submission" date="2016-10" db="EMBL/GenBank/DDBJ databases">
        <authorList>
            <person name="Varghese N."/>
            <person name="Submissions S."/>
        </authorList>
    </citation>
    <scope>NUCLEOTIDE SEQUENCE [LARGE SCALE GENOMIC DNA]</scope>
    <source>
        <strain evidence="4">DSM 44654</strain>
    </source>
</reference>
<keyword evidence="2" id="KW-0812">Transmembrane</keyword>
<keyword evidence="2" id="KW-0472">Membrane</keyword>
<evidence type="ECO:0008006" key="5">
    <source>
        <dbReference type="Google" id="ProtNLM"/>
    </source>
</evidence>
<feature type="transmembrane region" description="Helical" evidence="2">
    <location>
        <begin position="127"/>
        <end position="148"/>
    </location>
</feature>
<feature type="transmembrane region" description="Helical" evidence="2">
    <location>
        <begin position="200"/>
        <end position="216"/>
    </location>
</feature>
<feature type="compositionally biased region" description="Basic and acidic residues" evidence="1">
    <location>
        <begin position="475"/>
        <end position="486"/>
    </location>
</feature>
<dbReference type="RefSeq" id="WP_086672668.1">
    <property type="nucleotide sequence ID" value="NZ_FNUJ01000003.1"/>
</dbReference>
<dbReference type="STRING" id="218821.SAMN05421837_103353"/>
<evidence type="ECO:0000313" key="4">
    <source>
        <dbReference type="Proteomes" id="UP000198878"/>
    </source>
</evidence>